<dbReference type="RefSeq" id="WP_170157057.1">
    <property type="nucleotide sequence ID" value="NZ_QNRR01000003.1"/>
</dbReference>
<accession>A0A366HSE3</accession>
<dbReference type="Proteomes" id="UP000253426">
    <property type="component" value="Unassembled WGS sequence"/>
</dbReference>
<dbReference type="EMBL" id="QNRR01000003">
    <property type="protein sequence ID" value="RBP45462.1"/>
    <property type="molecule type" value="Genomic_DNA"/>
</dbReference>
<sequence>MNPTTRYTRILVGYLTIGLIFAAALSGGQQSRPPTTCLLPAFAKFPEQNCRLLSFRN</sequence>
<evidence type="ECO:0000313" key="2">
    <source>
        <dbReference type="Proteomes" id="UP000253426"/>
    </source>
</evidence>
<proteinExistence type="predicted"/>
<comment type="caution">
    <text evidence="1">The sequence shown here is derived from an EMBL/GenBank/DDBJ whole genome shotgun (WGS) entry which is preliminary data.</text>
</comment>
<gene>
    <name evidence="1" type="ORF">DES53_103462</name>
</gene>
<evidence type="ECO:0000313" key="1">
    <source>
        <dbReference type="EMBL" id="RBP45462.1"/>
    </source>
</evidence>
<name>A0A366HSE3_9BACT</name>
<organism evidence="1 2">
    <name type="scientific">Roseimicrobium gellanilyticum</name>
    <dbReference type="NCBI Taxonomy" id="748857"/>
    <lineage>
        <taxon>Bacteria</taxon>
        <taxon>Pseudomonadati</taxon>
        <taxon>Verrucomicrobiota</taxon>
        <taxon>Verrucomicrobiia</taxon>
        <taxon>Verrucomicrobiales</taxon>
        <taxon>Verrucomicrobiaceae</taxon>
        <taxon>Roseimicrobium</taxon>
    </lineage>
</organism>
<reference evidence="1 2" key="1">
    <citation type="submission" date="2018-06" db="EMBL/GenBank/DDBJ databases">
        <title>Genomic Encyclopedia of Type Strains, Phase IV (KMG-IV): sequencing the most valuable type-strain genomes for metagenomic binning, comparative biology and taxonomic classification.</title>
        <authorList>
            <person name="Goeker M."/>
        </authorList>
    </citation>
    <scope>NUCLEOTIDE SEQUENCE [LARGE SCALE GENOMIC DNA]</scope>
    <source>
        <strain evidence="1 2">DSM 25532</strain>
    </source>
</reference>
<protein>
    <submittedName>
        <fullName evidence="1">Uncharacterized protein</fullName>
    </submittedName>
</protein>
<keyword evidence="2" id="KW-1185">Reference proteome</keyword>
<dbReference type="AlphaFoldDB" id="A0A366HSE3"/>